<organism evidence="2 3">
    <name type="scientific">Thalassotalea litorea</name>
    <dbReference type="NCBI Taxonomy" id="2020715"/>
    <lineage>
        <taxon>Bacteria</taxon>
        <taxon>Pseudomonadati</taxon>
        <taxon>Pseudomonadota</taxon>
        <taxon>Gammaproteobacteria</taxon>
        <taxon>Alteromonadales</taxon>
        <taxon>Colwelliaceae</taxon>
        <taxon>Thalassotalea</taxon>
    </lineage>
</organism>
<name>A0A5R9IPT2_9GAMM</name>
<keyword evidence="3" id="KW-1185">Reference proteome</keyword>
<dbReference type="OrthoDB" id="6399757at2"/>
<evidence type="ECO:0000313" key="2">
    <source>
        <dbReference type="EMBL" id="TLU67554.1"/>
    </source>
</evidence>
<feature type="transmembrane region" description="Helical" evidence="1">
    <location>
        <begin position="90"/>
        <end position="110"/>
    </location>
</feature>
<evidence type="ECO:0000256" key="1">
    <source>
        <dbReference type="SAM" id="Phobius"/>
    </source>
</evidence>
<keyword evidence="1" id="KW-0472">Membrane</keyword>
<comment type="caution">
    <text evidence="2">The sequence shown here is derived from an EMBL/GenBank/DDBJ whole genome shotgun (WGS) entry which is preliminary data.</text>
</comment>
<accession>A0A5R9IPT2</accession>
<keyword evidence="1" id="KW-1133">Transmembrane helix</keyword>
<proteinExistence type="predicted"/>
<evidence type="ECO:0000313" key="3">
    <source>
        <dbReference type="Proteomes" id="UP000307790"/>
    </source>
</evidence>
<dbReference type="AlphaFoldDB" id="A0A5R9IPT2"/>
<protein>
    <submittedName>
        <fullName evidence="2">Uncharacterized protein</fullName>
    </submittedName>
</protein>
<keyword evidence="1" id="KW-0812">Transmembrane</keyword>
<reference evidence="2 3" key="1">
    <citation type="submission" date="2019-05" db="EMBL/GenBank/DDBJ databases">
        <title>Genome sequences of Thalassotalea litorea 1K03283.</title>
        <authorList>
            <person name="Zhang D."/>
        </authorList>
    </citation>
    <scope>NUCLEOTIDE SEQUENCE [LARGE SCALE GENOMIC DNA]</scope>
    <source>
        <strain evidence="2 3">MCCC 1K03283</strain>
    </source>
</reference>
<dbReference type="RefSeq" id="WP_138318157.1">
    <property type="nucleotide sequence ID" value="NZ_VCBC01000002.1"/>
</dbReference>
<feature type="transmembrane region" description="Helical" evidence="1">
    <location>
        <begin position="65"/>
        <end position="84"/>
    </location>
</feature>
<dbReference type="Proteomes" id="UP000307790">
    <property type="component" value="Unassembled WGS sequence"/>
</dbReference>
<sequence length="163" mass="18904">MKRHFCISDNLSHLHLFSLELEQKGFLAPQFRILSEQTGINQLKTYFPSGLYWFINLYRSEIHTIFWYFIASVLLYLGYMLGLTNTDAGWIPLIAIIIVFVALTTVLSAPDGKDSILINRQRLTQELESGKHVLLLEVEEEQEVTLFQTIMLHPELEFGELKE</sequence>
<dbReference type="EMBL" id="VCBC01000002">
    <property type="protein sequence ID" value="TLU67554.1"/>
    <property type="molecule type" value="Genomic_DNA"/>
</dbReference>
<gene>
    <name evidence="2" type="ORF">FE810_00995</name>
</gene>